<accession>A0ABY9PDB7</accession>
<name>A0ABY9PDB7_9GAMM</name>
<dbReference type="EMBL" id="CP133568">
    <property type="protein sequence ID" value="WMT04755.1"/>
    <property type="molecule type" value="Genomic_DNA"/>
</dbReference>
<organism evidence="2 3">
    <name type="scientific">Lysobacter yananisis</name>
    <dbReference type="NCBI Taxonomy" id="1003114"/>
    <lineage>
        <taxon>Bacteria</taxon>
        <taxon>Pseudomonadati</taxon>
        <taxon>Pseudomonadota</taxon>
        <taxon>Gammaproteobacteria</taxon>
        <taxon>Lysobacterales</taxon>
        <taxon>Lysobacteraceae</taxon>
        <taxon>Lysobacter</taxon>
    </lineage>
</organism>
<evidence type="ECO:0000256" key="1">
    <source>
        <dbReference type="SAM" id="MobiDB-lite"/>
    </source>
</evidence>
<evidence type="ECO:0000313" key="2">
    <source>
        <dbReference type="EMBL" id="WMT04755.1"/>
    </source>
</evidence>
<protein>
    <recommendedName>
        <fullName evidence="4">Flagellar hook-length control protein FliK</fullName>
    </recommendedName>
</protein>
<proteinExistence type="predicted"/>
<reference evidence="2 3" key="1">
    <citation type="submission" date="2023-08" db="EMBL/GenBank/DDBJ databases">
        <title>The whole genome sequence of Lysobacter yananisis.</title>
        <authorList>
            <person name="Sun H."/>
        </authorList>
    </citation>
    <scope>NUCLEOTIDE SEQUENCE [LARGE SCALE GENOMIC DNA]</scope>
    <source>
        <strain evidence="2 3">SNNU513</strain>
    </source>
</reference>
<feature type="compositionally biased region" description="Polar residues" evidence="1">
    <location>
        <begin position="49"/>
        <end position="63"/>
    </location>
</feature>
<feature type="compositionally biased region" description="Low complexity" evidence="1">
    <location>
        <begin position="68"/>
        <end position="113"/>
    </location>
</feature>
<evidence type="ECO:0008006" key="4">
    <source>
        <dbReference type="Google" id="ProtNLM"/>
    </source>
</evidence>
<sequence>MSTIRNSSANEDAKRAQQLAQEAQLSDRQRAARQSAPAESVDQFRELMQQRQAVGQKGEQTLGAQPEDGQYAAGDAAAQALRGRQQNALERGRNQYAQDQTAQNQAAQGQARQHGVEQKSRDEQRYSVGFDRGGGDGQSSEQSGLWLAQQAMRADQTAPMQAPAPTSNAAAFAELVERHVRQLAVGGGGADGGDGQVLLRLSDQTLPGTDLLLSKTADGWQLRADSRSRSSYDAIREAGPELMRRFAERNLGRLSIDPHFHD</sequence>
<feature type="compositionally biased region" description="Basic and acidic residues" evidence="1">
    <location>
        <begin position="114"/>
        <end position="125"/>
    </location>
</feature>
<dbReference type="RefSeq" id="WP_057949556.1">
    <property type="nucleotide sequence ID" value="NZ_CP133568.1"/>
</dbReference>
<keyword evidence="3" id="KW-1185">Reference proteome</keyword>
<dbReference type="Proteomes" id="UP001229313">
    <property type="component" value="Chromosome"/>
</dbReference>
<evidence type="ECO:0000313" key="3">
    <source>
        <dbReference type="Proteomes" id="UP001229313"/>
    </source>
</evidence>
<gene>
    <name evidence="2" type="ORF">RDV84_07935</name>
</gene>
<feature type="region of interest" description="Disordered" evidence="1">
    <location>
        <begin position="1"/>
        <end position="143"/>
    </location>
</feature>
<feature type="compositionally biased region" description="Polar residues" evidence="1">
    <location>
        <begin position="1"/>
        <end position="10"/>
    </location>
</feature>